<dbReference type="RefSeq" id="WP_101306608.1">
    <property type="nucleotide sequence ID" value="NZ_CP025299.1"/>
</dbReference>
<keyword evidence="2" id="KW-1133">Transmembrane helix</keyword>
<feature type="transmembrane region" description="Helical" evidence="2">
    <location>
        <begin position="36"/>
        <end position="58"/>
    </location>
</feature>
<sequence length="400" mass="41688">MDLNEELTPREHAELRESVVTGVGRLRAARARRSRIVAGVAAAALVAVVVTAVAFTTLRQPDRVTTPIETMSPSPSPSATRAPTPEPSPSASGSMPPVASSSPSIAFDDDCAAVMSTVALSAAWGSEATAEARSYFFVDVRTAGGITCDWRFADGTTLRVSAMPSSVVDSSLRSTYESALCEPVPWLSTGCRKAVEDDKTWLLATVSGDVYQFVDGEFDEAAVRQRLDALTPLLFDALARAGAPSAATRTDEWWPQVTCDDLATKIPLAQLLGSSGYQTGFGGEASADVDSRVAGAQGFGLQCGWRPSDDSASGSSMMIMLYPGGAWDWERIATATDPVGDVVPVNVDGARAAVATRSETSSPLSNVYASDGVNVVRVFSAPDPLAAAAALLAAMKGARG</sequence>
<keyword evidence="2" id="KW-0472">Membrane</keyword>
<organism evidence="3 4">
    <name type="scientific">Microbacterium hominis</name>
    <dbReference type="NCBI Taxonomy" id="162426"/>
    <lineage>
        <taxon>Bacteria</taxon>
        <taxon>Bacillati</taxon>
        <taxon>Actinomycetota</taxon>
        <taxon>Actinomycetes</taxon>
        <taxon>Micrococcales</taxon>
        <taxon>Microbacteriaceae</taxon>
        <taxon>Microbacterium</taxon>
    </lineage>
</organism>
<dbReference type="AlphaFoldDB" id="A0A2K9DSK8"/>
<proteinExistence type="predicted"/>
<evidence type="ECO:0000313" key="4">
    <source>
        <dbReference type="Proteomes" id="UP000233276"/>
    </source>
</evidence>
<name>A0A2K9DSK8_9MICO</name>
<feature type="compositionally biased region" description="Low complexity" evidence="1">
    <location>
        <begin position="70"/>
        <end position="83"/>
    </location>
</feature>
<evidence type="ECO:0008006" key="5">
    <source>
        <dbReference type="Google" id="ProtNLM"/>
    </source>
</evidence>
<dbReference type="Proteomes" id="UP000233276">
    <property type="component" value="Chromosome"/>
</dbReference>
<accession>A0A2K9DSK8</accession>
<evidence type="ECO:0000256" key="1">
    <source>
        <dbReference type="SAM" id="MobiDB-lite"/>
    </source>
</evidence>
<dbReference type="KEGG" id="mhos:CXR34_12875"/>
<reference evidence="3 4" key="1">
    <citation type="submission" date="2017-12" db="EMBL/GenBank/DDBJ databases">
        <title>Isolation and characterization of estrogens degradatiion strain Microbacterium hominis SJTG1.</title>
        <authorList>
            <person name="Xiong W."/>
            <person name="Yin C."/>
            <person name="Zheng D."/>
            <person name="Liang R."/>
        </authorList>
    </citation>
    <scope>NUCLEOTIDE SEQUENCE [LARGE SCALE GENOMIC DNA]</scope>
    <source>
        <strain evidence="3 4">SJTG1</strain>
    </source>
</reference>
<keyword evidence="2" id="KW-0812">Transmembrane</keyword>
<protein>
    <recommendedName>
        <fullName evidence="5">DUF3558 domain-containing protein</fullName>
    </recommendedName>
</protein>
<evidence type="ECO:0000256" key="2">
    <source>
        <dbReference type="SAM" id="Phobius"/>
    </source>
</evidence>
<gene>
    <name evidence="3" type="ORF">CXR34_12875</name>
</gene>
<dbReference type="EMBL" id="CP025299">
    <property type="protein sequence ID" value="AUG30256.1"/>
    <property type="molecule type" value="Genomic_DNA"/>
</dbReference>
<feature type="region of interest" description="Disordered" evidence="1">
    <location>
        <begin position="65"/>
        <end position="101"/>
    </location>
</feature>
<evidence type="ECO:0000313" key="3">
    <source>
        <dbReference type="EMBL" id="AUG30256.1"/>
    </source>
</evidence>